<organism evidence="2 3">
    <name type="scientific">Myceligenerans pegani</name>
    <dbReference type="NCBI Taxonomy" id="2776917"/>
    <lineage>
        <taxon>Bacteria</taxon>
        <taxon>Bacillati</taxon>
        <taxon>Actinomycetota</taxon>
        <taxon>Actinomycetes</taxon>
        <taxon>Micrococcales</taxon>
        <taxon>Promicromonosporaceae</taxon>
        <taxon>Myceligenerans</taxon>
    </lineage>
</organism>
<feature type="transmembrane region" description="Helical" evidence="1">
    <location>
        <begin position="6"/>
        <end position="24"/>
    </location>
</feature>
<protein>
    <submittedName>
        <fullName evidence="2">Potassium-transporting ATPase subunit F</fullName>
    </submittedName>
</protein>
<accession>A0ABR9MY07</accession>
<comment type="caution">
    <text evidence="2">The sequence shown here is derived from an EMBL/GenBank/DDBJ whole genome shotgun (WGS) entry which is preliminary data.</text>
</comment>
<keyword evidence="1" id="KW-1133">Transmembrane helix</keyword>
<reference evidence="2 3" key="1">
    <citation type="submission" date="2020-10" db="EMBL/GenBank/DDBJ databases">
        <title>Myceligenerans pegani sp. nov., an endophytic actinomycete isolated from Peganum harmala L. in Xinjiang, China.</title>
        <authorList>
            <person name="Xin L."/>
        </authorList>
    </citation>
    <scope>NUCLEOTIDE SEQUENCE [LARGE SCALE GENOMIC DNA]</scope>
    <source>
        <strain evidence="2 3">TRM65318</strain>
    </source>
</reference>
<keyword evidence="1" id="KW-0812">Transmembrane</keyword>
<dbReference type="EMBL" id="JADAQT010000067">
    <property type="protein sequence ID" value="MBE1875677.1"/>
    <property type="molecule type" value="Genomic_DNA"/>
</dbReference>
<evidence type="ECO:0000313" key="2">
    <source>
        <dbReference type="EMBL" id="MBE1875677.1"/>
    </source>
</evidence>
<gene>
    <name evidence="2" type="ORF">IHE71_08135</name>
</gene>
<dbReference type="Proteomes" id="UP000625527">
    <property type="component" value="Unassembled WGS sequence"/>
</dbReference>
<name>A0ABR9MY07_9MICO</name>
<sequence>MNALDGVGIVLTLAGLAYLFVALLRSDRTR</sequence>
<keyword evidence="3" id="KW-1185">Reference proteome</keyword>
<keyword evidence="1" id="KW-0472">Membrane</keyword>
<dbReference type="RefSeq" id="WP_192862248.1">
    <property type="nucleotide sequence ID" value="NZ_JADAQT010000067.1"/>
</dbReference>
<evidence type="ECO:0000313" key="3">
    <source>
        <dbReference type="Proteomes" id="UP000625527"/>
    </source>
</evidence>
<evidence type="ECO:0000256" key="1">
    <source>
        <dbReference type="SAM" id="Phobius"/>
    </source>
</evidence>
<dbReference type="Pfam" id="PF09604">
    <property type="entry name" value="Potass_KdpF"/>
    <property type="match status" value="1"/>
</dbReference>
<dbReference type="InterPro" id="IPR011726">
    <property type="entry name" value="KdpF"/>
</dbReference>
<proteinExistence type="predicted"/>